<name>A0A0T9T8Y5_YERAL</name>
<dbReference type="EMBL" id="CQEJ01000003">
    <property type="protein sequence ID" value="CNK68244.1"/>
    <property type="molecule type" value="Genomic_DNA"/>
</dbReference>
<sequence>MKQFPFDKRYEVEDASGSIEYYIDGDEYIRSQDGEPGYRIKGYEVYECGVADKLAGFLEGKHITTPDADILLTILDEDSTAGY</sequence>
<reference evidence="1 2" key="1">
    <citation type="submission" date="2015-03" db="EMBL/GenBank/DDBJ databases">
        <authorList>
            <person name="Murphy D."/>
        </authorList>
    </citation>
    <scope>NUCLEOTIDE SEQUENCE [LARGE SCALE GENOMIC DNA]</scope>
    <source>
        <strain evidence="1 2">IP06005</strain>
    </source>
</reference>
<gene>
    <name evidence="1" type="ORF">ERS137965_00781</name>
</gene>
<dbReference type="eggNOG" id="ENOG5031I3D">
    <property type="taxonomic scope" value="Bacteria"/>
</dbReference>
<evidence type="ECO:0000313" key="2">
    <source>
        <dbReference type="Proteomes" id="UP000041595"/>
    </source>
</evidence>
<dbReference type="RefSeq" id="WP_004700413.1">
    <property type="nucleotide sequence ID" value="NZ_CABHPY010000186.1"/>
</dbReference>
<organism evidence="1 2">
    <name type="scientific">Yersinia aldovae</name>
    <dbReference type="NCBI Taxonomy" id="29483"/>
    <lineage>
        <taxon>Bacteria</taxon>
        <taxon>Pseudomonadati</taxon>
        <taxon>Pseudomonadota</taxon>
        <taxon>Gammaproteobacteria</taxon>
        <taxon>Enterobacterales</taxon>
        <taxon>Yersiniaceae</taxon>
        <taxon>Yersinia</taxon>
    </lineage>
</organism>
<dbReference type="Proteomes" id="UP000041595">
    <property type="component" value="Unassembled WGS sequence"/>
</dbReference>
<proteinExistence type="predicted"/>
<evidence type="ECO:0000313" key="1">
    <source>
        <dbReference type="EMBL" id="CNK68244.1"/>
    </source>
</evidence>
<dbReference type="AlphaFoldDB" id="A0A0T9T8Y5"/>
<protein>
    <submittedName>
        <fullName evidence="1">Uncharacterized protein</fullName>
    </submittedName>
</protein>
<accession>A0A0T9T8Y5</accession>